<accession>A0A329TYE7</accession>
<dbReference type="InterPro" id="IPR003802">
    <property type="entry name" value="Sporulation_regulator_WhiA"/>
</dbReference>
<feature type="domain" description="Sporulation regulator WhiA C-terminal" evidence="6">
    <location>
        <begin position="212"/>
        <end position="295"/>
    </location>
</feature>
<feature type="coiled-coil region" evidence="5">
    <location>
        <begin position="281"/>
        <end position="308"/>
    </location>
</feature>
<dbReference type="RefSeq" id="WP_158400663.1">
    <property type="nucleotide sequence ID" value="NZ_PRLB01000003.1"/>
</dbReference>
<dbReference type="Gene3D" id="3.10.28.10">
    <property type="entry name" value="Homing endonucleases"/>
    <property type="match status" value="1"/>
</dbReference>
<organism evidence="8 9">
    <name type="scientific">Faecalibacterium prausnitzii</name>
    <dbReference type="NCBI Taxonomy" id="853"/>
    <lineage>
        <taxon>Bacteria</taxon>
        <taxon>Bacillati</taxon>
        <taxon>Bacillota</taxon>
        <taxon>Clostridia</taxon>
        <taxon>Eubacteriales</taxon>
        <taxon>Oscillospiraceae</taxon>
        <taxon>Faecalibacterium</taxon>
    </lineage>
</organism>
<keyword evidence="2 4" id="KW-0238">DNA-binding</keyword>
<dbReference type="GO" id="GO:0043937">
    <property type="term" value="P:regulation of sporulation"/>
    <property type="evidence" value="ECO:0007669"/>
    <property type="project" value="InterPro"/>
</dbReference>
<evidence type="ECO:0000259" key="6">
    <source>
        <dbReference type="Pfam" id="PF02650"/>
    </source>
</evidence>
<evidence type="ECO:0000259" key="7">
    <source>
        <dbReference type="Pfam" id="PF14527"/>
    </source>
</evidence>
<evidence type="ECO:0000256" key="1">
    <source>
        <dbReference type="ARBA" id="ARBA00022618"/>
    </source>
</evidence>
<keyword evidence="3 4" id="KW-0131">Cell cycle</keyword>
<keyword evidence="5" id="KW-0175">Coiled coil</keyword>
<evidence type="ECO:0000256" key="4">
    <source>
        <dbReference type="HAMAP-Rule" id="MF_01420"/>
    </source>
</evidence>
<dbReference type="AlphaFoldDB" id="A0A329TYE7"/>
<keyword evidence="1 4" id="KW-0132">Cell division</keyword>
<dbReference type="NCBIfam" id="TIGR00647">
    <property type="entry name" value="DNA_bind_WhiA"/>
    <property type="match status" value="1"/>
</dbReference>
<evidence type="ECO:0000256" key="2">
    <source>
        <dbReference type="ARBA" id="ARBA00023125"/>
    </source>
</evidence>
<evidence type="ECO:0000256" key="5">
    <source>
        <dbReference type="SAM" id="Coils"/>
    </source>
</evidence>
<dbReference type="InterPro" id="IPR023054">
    <property type="entry name" value="Sporulation_regulator_WhiA_C"/>
</dbReference>
<proteinExistence type="inferred from homology"/>
<dbReference type="GO" id="GO:0003677">
    <property type="term" value="F:DNA binding"/>
    <property type="evidence" value="ECO:0007669"/>
    <property type="project" value="UniProtKB-UniRule"/>
</dbReference>
<feature type="domain" description="WhiA LAGLIDADG-like" evidence="7">
    <location>
        <begin position="118"/>
        <end position="209"/>
    </location>
</feature>
<dbReference type="Pfam" id="PF14527">
    <property type="entry name" value="LAGLIDADG_WhiA"/>
    <property type="match status" value="1"/>
</dbReference>
<dbReference type="PANTHER" id="PTHR37307">
    <property type="entry name" value="CELL DIVISION PROTEIN WHIA-RELATED"/>
    <property type="match status" value="1"/>
</dbReference>
<evidence type="ECO:0000256" key="3">
    <source>
        <dbReference type="ARBA" id="ARBA00023306"/>
    </source>
</evidence>
<dbReference type="PANTHER" id="PTHR37307:SF1">
    <property type="entry name" value="CELL DIVISION PROTEIN WHIA-RELATED"/>
    <property type="match status" value="1"/>
</dbReference>
<dbReference type="EMBL" id="PRLB01000003">
    <property type="protein sequence ID" value="RAW54751.1"/>
    <property type="molecule type" value="Genomic_DNA"/>
</dbReference>
<dbReference type="GO" id="GO:0051301">
    <property type="term" value="P:cell division"/>
    <property type="evidence" value="ECO:0007669"/>
    <property type="project" value="UniProtKB-UniRule"/>
</dbReference>
<dbReference type="Proteomes" id="UP000251144">
    <property type="component" value="Unassembled WGS sequence"/>
</dbReference>
<sequence length="313" mass="34522">MSFASQAREEIARRSLQKDCCVRAAAYGIACFAKYFDASGLVLQTEQELTTQVASQLFARCGVQGDIIEKQRPSGVVHEFSIRAPEQVARMHELFGTTGTETSLQIDPGLIRCQTCVSAYIGAAFLCSGTVTDPQKEYNIEFLTSRTNLARDFEALLAEHEFAPHRTRRNGVNLVYVKSCDNVERILSFMGATEASAQLSAQKAVKQMRNQINRHTNCDTANLGKTARANAQTLKAIRFLEEQGALKTLPEALQQAAARRLEYPDLSLAALCGCFDPPMSKSGLSHRMKKLEALADALRQRLEEHTETEEAGA</sequence>
<dbReference type="InterPro" id="IPR027434">
    <property type="entry name" value="Homing_endonucl"/>
</dbReference>
<dbReference type="InterPro" id="IPR039518">
    <property type="entry name" value="WhiA_LAGLIDADG_dom"/>
</dbReference>
<dbReference type="HAMAP" id="MF_01420">
    <property type="entry name" value="HTH_type_WhiA"/>
    <property type="match status" value="1"/>
</dbReference>
<dbReference type="Pfam" id="PF02650">
    <property type="entry name" value="HTH_WhiA"/>
    <property type="match status" value="1"/>
</dbReference>
<dbReference type="OrthoDB" id="401278at2"/>
<name>A0A329TYE7_9FIRM</name>
<protein>
    <recommendedName>
        <fullName evidence="4">Probable cell division protein WhiA</fullName>
    </recommendedName>
</protein>
<reference evidence="8 9" key="1">
    <citation type="submission" date="2018-02" db="EMBL/GenBank/DDBJ databases">
        <title>Complete genome sequencing of Faecalibacterium prausnitzii strains isolated from the human gut.</title>
        <authorList>
            <person name="Fitzgerald B.C."/>
            <person name="Shkoporov A.N."/>
            <person name="Ross P.R."/>
            <person name="Hill C."/>
        </authorList>
    </citation>
    <scope>NUCLEOTIDE SEQUENCE [LARGE SCALE GENOMIC DNA]</scope>
    <source>
        <strain evidence="8 9">APC942/32-1</strain>
    </source>
</reference>
<comment type="function">
    <text evidence="4">Involved in cell division and chromosome segregation.</text>
</comment>
<gene>
    <name evidence="4 8" type="primary">whiA</name>
    <name evidence="8" type="ORF">C4N26_05035</name>
</gene>
<comment type="caution">
    <text evidence="8">The sequence shown here is derived from an EMBL/GenBank/DDBJ whole genome shotgun (WGS) entry which is preliminary data.</text>
</comment>
<evidence type="ECO:0000313" key="8">
    <source>
        <dbReference type="EMBL" id="RAW54751.1"/>
    </source>
</evidence>
<evidence type="ECO:0000313" key="9">
    <source>
        <dbReference type="Proteomes" id="UP000251144"/>
    </source>
</evidence>
<comment type="similarity">
    <text evidence="4">Belongs to the WhiA family.</text>
</comment>